<dbReference type="SUPFAM" id="SSF57716">
    <property type="entry name" value="Glucocorticoid receptor-like (DNA-binding domain)"/>
    <property type="match status" value="1"/>
</dbReference>
<dbReference type="GO" id="GO:0005634">
    <property type="term" value="C:nucleus"/>
    <property type="evidence" value="ECO:0007669"/>
    <property type="project" value="UniProtKB-SubCell"/>
</dbReference>
<dbReference type="OrthoDB" id="654211at2759"/>
<dbReference type="PROSITE" id="PS00028">
    <property type="entry name" value="ZINC_FINGER_C2H2_1"/>
    <property type="match status" value="9"/>
</dbReference>
<dbReference type="FunFam" id="3.30.160.60:FF:001370">
    <property type="entry name" value="Zinc finger protein"/>
    <property type="match status" value="1"/>
</dbReference>
<dbReference type="SMART" id="SM00355">
    <property type="entry name" value="ZnF_C2H2"/>
    <property type="match status" value="10"/>
</dbReference>
<dbReference type="InterPro" id="IPR036236">
    <property type="entry name" value="Znf_C2H2_sf"/>
</dbReference>
<feature type="domain" description="C2H2-type" evidence="13">
    <location>
        <begin position="486"/>
        <end position="509"/>
    </location>
</feature>
<feature type="domain" description="C2H2-type" evidence="13">
    <location>
        <begin position="459"/>
        <end position="486"/>
    </location>
</feature>
<dbReference type="PROSITE" id="PS50157">
    <property type="entry name" value="ZINC_FINGER_C2H2_2"/>
    <property type="match status" value="10"/>
</dbReference>
<keyword evidence="4" id="KW-0677">Repeat</keyword>
<evidence type="ECO:0000256" key="10">
    <source>
        <dbReference type="ARBA" id="ARBA00023242"/>
    </source>
</evidence>
<dbReference type="Pfam" id="PF00096">
    <property type="entry name" value="zf-C2H2"/>
    <property type="match status" value="9"/>
</dbReference>
<evidence type="ECO:0000256" key="7">
    <source>
        <dbReference type="ARBA" id="ARBA00023015"/>
    </source>
</evidence>
<feature type="binding site" evidence="12">
    <location>
        <position position="60"/>
    </location>
    <ligand>
        <name>Zn(2+)</name>
        <dbReference type="ChEBI" id="CHEBI:29105"/>
    </ligand>
</feature>
<dbReference type="GO" id="GO:0003690">
    <property type="term" value="F:double-stranded DNA binding"/>
    <property type="evidence" value="ECO:0007669"/>
    <property type="project" value="UniProtKB-ARBA"/>
</dbReference>
<dbReference type="GO" id="GO:0008270">
    <property type="term" value="F:zinc ion binding"/>
    <property type="evidence" value="ECO:0007669"/>
    <property type="project" value="UniProtKB-UniRule"/>
</dbReference>
<evidence type="ECO:0000256" key="11">
    <source>
        <dbReference type="PROSITE-ProRule" id="PRU00042"/>
    </source>
</evidence>
<reference evidence="15 16" key="1">
    <citation type="submission" date="2015-04" db="EMBL/GenBank/DDBJ databases">
        <authorList>
            <person name="Syromyatnikov M.Y."/>
            <person name="Popov V.N."/>
        </authorList>
    </citation>
    <scope>NUCLEOTIDE SEQUENCE [LARGE SCALE GENOMIC DNA]</scope>
</reference>
<comment type="subcellular location">
    <subcellularLocation>
        <location evidence="1">Nucleus</location>
    </subcellularLocation>
</comment>
<evidence type="ECO:0000313" key="16">
    <source>
        <dbReference type="Proteomes" id="UP000183832"/>
    </source>
</evidence>
<keyword evidence="5 11" id="KW-0863">Zinc-finger</keyword>
<proteinExistence type="inferred from homology"/>
<dbReference type="SMART" id="SM00868">
    <property type="entry name" value="zf-AD"/>
    <property type="match status" value="1"/>
</dbReference>
<dbReference type="FunFam" id="3.30.160.60:FF:000608">
    <property type="entry name" value="zinc finger protein 286A isoform X1"/>
    <property type="match status" value="1"/>
</dbReference>
<keyword evidence="8" id="KW-0238">DNA-binding</keyword>
<organism evidence="15 16">
    <name type="scientific">Clunio marinus</name>
    <dbReference type="NCBI Taxonomy" id="568069"/>
    <lineage>
        <taxon>Eukaryota</taxon>
        <taxon>Metazoa</taxon>
        <taxon>Ecdysozoa</taxon>
        <taxon>Arthropoda</taxon>
        <taxon>Hexapoda</taxon>
        <taxon>Insecta</taxon>
        <taxon>Pterygota</taxon>
        <taxon>Neoptera</taxon>
        <taxon>Endopterygota</taxon>
        <taxon>Diptera</taxon>
        <taxon>Nematocera</taxon>
        <taxon>Chironomoidea</taxon>
        <taxon>Chironomidae</taxon>
        <taxon>Clunio</taxon>
    </lineage>
</organism>
<feature type="domain" description="C2H2-type" evidence="13">
    <location>
        <begin position="284"/>
        <end position="314"/>
    </location>
</feature>
<dbReference type="InterPro" id="IPR013087">
    <property type="entry name" value="Znf_C2H2_type"/>
</dbReference>
<evidence type="ECO:0000259" key="14">
    <source>
        <dbReference type="PROSITE" id="PS51915"/>
    </source>
</evidence>
<dbReference type="InterPro" id="IPR012934">
    <property type="entry name" value="Znf_AD"/>
</dbReference>
<evidence type="ECO:0000259" key="13">
    <source>
        <dbReference type="PROSITE" id="PS50157"/>
    </source>
</evidence>
<name>A0A1J1ICE5_9DIPT</name>
<keyword evidence="3 12" id="KW-0479">Metal-binding</keyword>
<evidence type="ECO:0000256" key="9">
    <source>
        <dbReference type="ARBA" id="ARBA00023163"/>
    </source>
</evidence>
<dbReference type="PANTHER" id="PTHR24404">
    <property type="entry name" value="ZINC FINGER PROTEIN"/>
    <property type="match status" value="1"/>
</dbReference>
<keyword evidence="7" id="KW-0805">Transcription regulation</keyword>
<dbReference type="EMBL" id="CVRI01000047">
    <property type="protein sequence ID" value="CRK97220.1"/>
    <property type="molecule type" value="Genomic_DNA"/>
</dbReference>
<keyword evidence="9" id="KW-0804">Transcription</keyword>
<evidence type="ECO:0000256" key="4">
    <source>
        <dbReference type="ARBA" id="ARBA00022737"/>
    </source>
</evidence>
<dbReference type="InterPro" id="IPR056436">
    <property type="entry name" value="Znf-C2H2_ZIC1-5/GLI1-3-like"/>
</dbReference>
<dbReference type="AlphaFoldDB" id="A0A1J1ICE5"/>
<evidence type="ECO:0000256" key="8">
    <source>
        <dbReference type="ARBA" id="ARBA00023125"/>
    </source>
</evidence>
<dbReference type="Proteomes" id="UP000183832">
    <property type="component" value="Unassembled WGS sequence"/>
</dbReference>
<comment type="similarity">
    <text evidence="2">Belongs to the krueppel C2H2-type zinc-finger protein family.</text>
</comment>
<feature type="domain" description="ZAD" evidence="14">
    <location>
        <begin position="10"/>
        <end position="87"/>
    </location>
</feature>
<dbReference type="FunFam" id="3.30.160.60:FF:000182">
    <property type="entry name" value="zinc finger protein 366"/>
    <property type="match status" value="1"/>
</dbReference>
<evidence type="ECO:0000313" key="15">
    <source>
        <dbReference type="EMBL" id="CRK97220.1"/>
    </source>
</evidence>
<feature type="domain" description="C2H2-type" evidence="13">
    <location>
        <begin position="255"/>
        <end position="283"/>
    </location>
</feature>
<feature type="domain" description="C2H2-type" evidence="13">
    <location>
        <begin position="375"/>
        <end position="402"/>
    </location>
</feature>
<feature type="binding site" evidence="12">
    <location>
        <position position="12"/>
    </location>
    <ligand>
        <name>Zn(2+)</name>
        <dbReference type="ChEBI" id="CHEBI:29105"/>
    </ligand>
</feature>
<feature type="domain" description="C2H2-type" evidence="13">
    <location>
        <begin position="346"/>
        <end position="374"/>
    </location>
</feature>
<dbReference type="InterPro" id="IPR050589">
    <property type="entry name" value="Ikaros_C2H2-ZF"/>
</dbReference>
<evidence type="ECO:0000256" key="6">
    <source>
        <dbReference type="ARBA" id="ARBA00022833"/>
    </source>
</evidence>
<evidence type="ECO:0000256" key="2">
    <source>
        <dbReference type="ARBA" id="ARBA00006991"/>
    </source>
</evidence>
<feature type="domain" description="C2H2-type" evidence="13">
    <location>
        <begin position="317"/>
        <end position="344"/>
    </location>
</feature>
<evidence type="ECO:0000256" key="12">
    <source>
        <dbReference type="PROSITE-ProRule" id="PRU01263"/>
    </source>
</evidence>
<sequence length="544" mass="62904">MEISSFSIDSVCRTCLCANNDSLETIYNDDEQNFTTIIDMLNQTFGKIVYPATELPQKVCIDCQKLIQNAHNFKLNVQKSTKVLIGKLVEKSDINLSFVEDKNTQTDSLLTQANKKIKFSDATKTETLQFDDENFDSINLQSEDSIFDSQINPLLESSSTIVPSILQSVRVKTEQHGVTDDEYELTGNQPPALILVKAELNEDLSCDMNPFCRTEENEDKTDTQYKIHNCDQCNKCFSRATHLKRHKLTHEEGKIQCSVCDKRFTRIDHLNIHIATNHSDTKPYQCGIAECKKGFIKQEYLRKHIEAKHGSGTKEKEVCDICQKTFSSKKYLRTHMKSHSGDSKSLICKYCNIEFVEKSELNDHMSNEHQNEKPYLCSECGLRFVRNDYLVIHMRRHMGVKPYKCRFCEKGFPRATDLTVHERYHTNEKTHLCNLCGKGFQRAYNLLVHMRVHTGEKPYQCSFCNKSFSQGNDLKAHIRRHTGERFKCDLCNEGFIQGYHLTHHKRIVHGLDVKSHIRRVEKFVAPVTQAEEEEKHLPEENEEI</sequence>
<feature type="binding site" evidence="12">
    <location>
        <position position="63"/>
    </location>
    <ligand>
        <name>Zn(2+)</name>
        <dbReference type="ChEBI" id="CHEBI:29105"/>
    </ligand>
</feature>
<gene>
    <name evidence="15" type="ORF">CLUMA_CG010617</name>
</gene>
<dbReference type="PANTHER" id="PTHR24404:SF114">
    <property type="entry name" value="KLUMPFUSS, ISOFORM B-RELATED"/>
    <property type="match status" value="1"/>
</dbReference>
<dbReference type="Pfam" id="PF23561">
    <property type="entry name" value="zf-C2H2_15"/>
    <property type="match status" value="1"/>
</dbReference>
<protein>
    <submittedName>
        <fullName evidence="15">CLUMA_CG010617, isoform A</fullName>
    </submittedName>
</protein>
<accession>A0A1J1ICE5</accession>
<dbReference type="Gene3D" id="3.40.1800.20">
    <property type="match status" value="1"/>
</dbReference>
<dbReference type="FunFam" id="3.30.160.60:FF:001119">
    <property type="entry name" value="zinc finger protein 408"/>
    <property type="match status" value="1"/>
</dbReference>
<feature type="domain" description="C2H2-type" evidence="13">
    <location>
        <begin position="403"/>
        <end position="430"/>
    </location>
</feature>
<feature type="binding site" evidence="12">
    <location>
        <position position="15"/>
    </location>
    <ligand>
        <name>Zn(2+)</name>
        <dbReference type="ChEBI" id="CHEBI:29105"/>
    </ligand>
</feature>
<keyword evidence="16" id="KW-1185">Reference proteome</keyword>
<keyword evidence="6 12" id="KW-0862">Zinc</keyword>
<feature type="domain" description="C2H2-type" evidence="13">
    <location>
        <begin position="431"/>
        <end position="458"/>
    </location>
</feature>
<evidence type="ECO:0000256" key="3">
    <source>
        <dbReference type="ARBA" id="ARBA00022723"/>
    </source>
</evidence>
<dbReference type="Pfam" id="PF07776">
    <property type="entry name" value="zf-AD"/>
    <property type="match status" value="1"/>
</dbReference>
<dbReference type="PROSITE" id="PS51915">
    <property type="entry name" value="ZAD"/>
    <property type="match status" value="1"/>
</dbReference>
<feature type="domain" description="C2H2-type" evidence="13">
    <location>
        <begin position="228"/>
        <end position="255"/>
    </location>
</feature>
<dbReference type="Gene3D" id="3.30.160.60">
    <property type="entry name" value="Classic Zinc Finger"/>
    <property type="match status" value="8"/>
</dbReference>
<evidence type="ECO:0000256" key="5">
    <source>
        <dbReference type="ARBA" id="ARBA00022771"/>
    </source>
</evidence>
<dbReference type="STRING" id="568069.A0A1J1ICE5"/>
<evidence type="ECO:0000256" key="1">
    <source>
        <dbReference type="ARBA" id="ARBA00004123"/>
    </source>
</evidence>
<keyword evidence="10" id="KW-0539">Nucleus</keyword>
<dbReference type="SUPFAM" id="SSF57667">
    <property type="entry name" value="beta-beta-alpha zinc fingers"/>
    <property type="match status" value="6"/>
</dbReference>